<name>A0A1N6UTB4_9GAMM</name>
<dbReference type="SUPFAM" id="SSF53474">
    <property type="entry name" value="alpha/beta-Hydrolases"/>
    <property type="match status" value="1"/>
</dbReference>
<evidence type="ECO:0000313" key="3">
    <source>
        <dbReference type="EMBL" id="SIQ68466.1"/>
    </source>
</evidence>
<dbReference type="GO" id="GO:0006508">
    <property type="term" value="P:proteolysis"/>
    <property type="evidence" value="ECO:0007669"/>
    <property type="project" value="InterPro"/>
</dbReference>
<feature type="chain" id="PRO_5012094152" evidence="1">
    <location>
        <begin position="20"/>
        <end position="313"/>
    </location>
</feature>
<evidence type="ECO:0000256" key="1">
    <source>
        <dbReference type="SAM" id="SignalP"/>
    </source>
</evidence>
<dbReference type="PANTHER" id="PTHR43265:SF1">
    <property type="entry name" value="ESTERASE ESTD"/>
    <property type="match status" value="1"/>
</dbReference>
<accession>A0A1N6UTB4</accession>
<keyword evidence="1" id="KW-0732">Signal</keyword>
<dbReference type="InterPro" id="IPR001375">
    <property type="entry name" value="Peptidase_S9_cat"/>
</dbReference>
<dbReference type="Gene3D" id="3.40.50.1820">
    <property type="entry name" value="alpha/beta hydrolase"/>
    <property type="match status" value="1"/>
</dbReference>
<organism evidence="3 4">
    <name type="scientific">Marinobacterium stanieri</name>
    <dbReference type="NCBI Taxonomy" id="49186"/>
    <lineage>
        <taxon>Bacteria</taxon>
        <taxon>Pseudomonadati</taxon>
        <taxon>Pseudomonadota</taxon>
        <taxon>Gammaproteobacteria</taxon>
        <taxon>Oceanospirillales</taxon>
        <taxon>Oceanospirillaceae</taxon>
        <taxon>Marinobacterium</taxon>
    </lineage>
</organism>
<dbReference type="GO" id="GO:0052689">
    <property type="term" value="F:carboxylic ester hydrolase activity"/>
    <property type="evidence" value="ECO:0007669"/>
    <property type="project" value="TreeGrafter"/>
</dbReference>
<dbReference type="EMBL" id="FTMN01000007">
    <property type="protein sequence ID" value="SIQ68466.1"/>
    <property type="molecule type" value="Genomic_DNA"/>
</dbReference>
<evidence type="ECO:0000259" key="2">
    <source>
        <dbReference type="Pfam" id="PF00326"/>
    </source>
</evidence>
<evidence type="ECO:0000313" key="4">
    <source>
        <dbReference type="Proteomes" id="UP000186895"/>
    </source>
</evidence>
<dbReference type="Proteomes" id="UP000186895">
    <property type="component" value="Unassembled WGS sequence"/>
</dbReference>
<gene>
    <name evidence="3" type="ORF">SAMN05421647_107192</name>
</gene>
<sequence length="313" mass="34928">MKLRFICLVSFFFMHAANATIISEYAVSRPDGSDIDYYLAHQVIESESDTLLLILQGSDCNSVLHIDSILTDYKNVWPQADILLIEKYGINKKLNYSANAERADCPEKYIQHDSPQQRVEDIKRVLNNVRADDKYSNLIVLGGSEGAVAANLASAQIDGISATVSFNGGGRKFIDDVVHSIKKSASSVAEAEASIAGFKAFSTHIINHNSKDIEVSGHGYKWWNQMLSIDQLEVLNNVNTPLLVVQGGRDLSVSPQKVDEMIFDLKESGKGNIDYLRYENLDHVFDSPDGTNMRKEITIDINTWLKSKIDNPW</sequence>
<proteinExistence type="predicted"/>
<dbReference type="GO" id="GO:0008236">
    <property type="term" value="F:serine-type peptidase activity"/>
    <property type="evidence" value="ECO:0007669"/>
    <property type="project" value="InterPro"/>
</dbReference>
<feature type="signal peptide" evidence="1">
    <location>
        <begin position="1"/>
        <end position="19"/>
    </location>
</feature>
<dbReference type="PANTHER" id="PTHR43265">
    <property type="entry name" value="ESTERASE ESTD"/>
    <property type="match status" value="1"/>
</dbReference>
<dbReference type="AlphaFoldDB" id="A0A1N6UTB4"/>
<dbReference type="InterPro" id="IPR029058">
    <property type="entry name" value="AB_hydrolase_fold"/>
</dbReference>
<dbReference type="InterPro" id="IPR053145">
    <property type="entry name" value="AB_hydrolase_Est10"/>
</dbReference>
<dbReference type="STRING" id="49186.SAMN05421647_107192"/>
<feature type="domain" description="Peptidase S9 prolyl oligopeptidase catalytic" evidence="2">
    <location>
        <begin position="216"/>
        <end position="306"/>
    </location>
</feature>
<dbReference type="Pfam" id="PF00326">
    <property type="entry name" value="Peptidase_S9"/>
    <property type="match status" value="1"/>
</dbReference>
<reference evidence="3 4" key="1">
    <citation type="submission" date="2017-01" db="EMBL/GenBank/DDBJ databases">
        <authorList>
            <person name="Mah S.A."/>
            <person name="Swanson W.J."/>
            <person name="Moy G.W."/>
            <person name="Vacquier V.D."/>
        </authorList>
    </citation>
    <scope>NUCLEOTIDE SEQUENCE [LARGE SCALE GENOMIC DNA]</scope>
    <source>
        <strain evidence="3 4">DSM 7027</strain>
    </source>
</reference>
<keyword evidence="4" id="KW-1185">Reference proteome</keyword>
<protein>
    <submittedName>
        <fullName evidence="3">Prolyl oligopeptidase family protein</fullName>
    </submittedName>
</protein>